<dbReference type="AlphaFoldDB" id="K9U055"/>
<keyword evidence="1" id="KW-0472">Membrane</keyword>
<dbReference type="KEGG" id="cthe:Chro_2122"/>
<accession>K9U055</accession>
<reference evidence="2 3" key="1">
    <citation type="submission" date="2012-06" db="EMBL/GenBank/DDBJ databases">
        <title>Finished chromosome of genome of Chroococcidiopsis thermalis PCC 7203.</title>
        <authorList>
            <consortium name="US DOE Joint Genome Institute"/>
            <person name="Gugger M."/>
            <person name="Coursin T."/>
            <person name="Rippka R."/>
            <person name="Tandeau De Marsac N."/>
            <person name="Huntemann M."/>
            <person name="Wei C.-L."/>
            <person name="Han J."/>
            <person name="Detter J.C."/>
            <person name="Han C."/>
            <person name="Tapia R."/>
            <person name="Davenport K."/>
            <person name="Daligault H."/>
            <person name="Erkkila T."/>
            <person name="Gu W."/>
            <person name="Munk A.C.C."/>
            <person name="Teshima H."/>
            <person name="Xu Y."/>
            <person name="Chain P."/>
            <person name="Chen A."/>
            <person name="Krypides N."/>
            <person name="Mavromatis K."/>
            <person name="Markowitz V."/>
            <person name="Szeto E."/>
            <person name="Ivanova N."/>
            <person name="Mikhailova N."/>
            <person name="Ovchinnikova G."/>
            <person name="Pagani I."/>
            <person name="Pati A."/>
            <person name="Goodwin L."/>
            <person name="Peters L."/>
            <person name="Pitluck S."/>
            <person name="Woyke T."/>
            <person name="Kerfeld C."/>
        </authorList>
    </citation>
    <scope>NUCLEOTIDE SEQUENCE [LARGE SCALE GENOMIC DNA]</scope>
    <source>
        <strain evidence="2 3">PCC 7203</strain>
    </source>
</reference>
<keyword evidence="1" id="KW-0812">Transmembrane</keyword>
<organism evidence="2 3">
    <name type="scientific">Chroococcidiopsis thermalis (strain PCC 7203)</name>
    <dbReference type="NCBI Taxonomy" id="251229"/>
    <lineage>
        <taxon>Bacteria</taxon>
        <taxon>Bacillati</taxon>
        <taxon>Cyanobacteriota</taxon>
        <taxon>Cyanophyceae</taxon>
        <taxon>Chroococcidiopsidales</taxon>
        <taxon>Chroococcidiopsidaceae</taxon>
        <taxon>Chroococcidiopsis</taxon>
    </lineage>
</organism>
<evidence type="ECO:0000313" key="2">
    <source>
        <dbReference type="EMBL" id="AFY87629.1"/>
    </source>
</evidence>
<evidence type="ECO:0000256" key="1">
    <source>
        <dbReference type="SAM" id="Phobius"/>
    </source>
</evidence>
<proteinExistence type="predicted"/>
<dbReference type="HOGENOM" id="CLU_220578_0_0_3"/>
<feature type="transmembrane region" description="Helical" evidence="1">
    <location>
        <begin position="6"/>
        <end position="29"/>
    </location>
</feature>
<keyword evidence="1" id="KW-1133">Transmembrane helix</keyword>
<keyword evidence="3" id="KW-1185">Reference proteome</keyword>
<protein>
    <submittedName>
        <fullName evidence="2">Uncharacterized protein</fullName>
    </submittedName>
</protein>
<name>K9U055_CHRTP</name>
<dbReference type="Proteomes" id="UP000010384">
    <property type="component" value="Chromosome"/>
</dbReference>
<dbReference type="InParanoid" id="K9U055"/>
<dbReference type="STRING" id="251229.Chro_2122"/>
<evidence type="ECO:0000313" key="3">
    <source>
        <dbReference type="Proteomes" id="UP000010384"/>
    </source>
</evidence>
<gene>
    <name evidence="2" type="ORF">Chro_2122</name>
</gene>
<sequence>MMGLGLFWFFVFCFIVLMGLALLAEVLFYNEEQHF</sequence>
<dbReference type="EMBL" id="CP003597">
    <property type="protein sequence ID" value="AFY87629.1"/>
    <property type="molecule type" value="Genomic_DNA"/>
</dbReference>